<evidence type="ECO:0000313" key="1">
    <source>
        <dbReference type="EMBL" id="GGD96735.1"/>
    </source>
</evidence>
<reference evidence="2" key="1">
    <citation type="journal article" date="2019" name="Int. J. Syst. Evol. Microbiol.">
        <title>The Global Catalogue of Microorganisms (GCM) 10K type strain sequencing project: providing services to taxonomists for standard genome sequencing and annotation.</title>
        <authorList>
            <consortium name="The Broad Institute Genomics Platform"/>
            <consortium name="The Broad Institute Genome Sequencing Center for Infectious Disease"/>
            <person name="Wu L."/>
            <person name="Ma J."/>
        </authorList>
    </citation>
    <scope>NUCLEOTIDE SEQUENCE [LARGE SCALE GENOMIC DNA]</scope>
    <source>
        <strain evidence="2">CGMCC 1.11013</strain>
    </source>
</reference>
<organism evidence="1 2">
    <name type="scientific">Caballeronia grimmiae</name>
    <dbReference type="NCBI Taxonomy" id="1071679"/>
    <lineage>
        <taxon>Bacteria</taxon>
        <taxon>Pseudomonadati</taxon>
        <taxon>Pseudomonadota</taxon>
        <taxon>Betaproteobacteria</taxon>
        <taxon>Burkholderiales</taxon>
        <taxon>Burkholderiaceae</taxon>
        <taxon>Caballeronia</taxon>
    </lineage>
</organism>
<protein>
    <submittedName>
        <fullName evidence="1">Uncharacterized protein</fullName>
    </submittedName>
</protein>
<comment type="caution">
    <text evidence="1">The sequence shown here is derived from an EMBL/GenBank/DDBJ whole genome shotgun (WGS) entry which is preliminary data.</text>
</comment>
<accession>A0ABQ1S9R3</accession>
<evidence type="ECO:0000313" key="2">
    <source>
        <dbReference type="Proteomes" id="UP000597138"/>
    </source>
</evidence>
<dbReference type="EMBL" id="BMEG01000017">
    <property type="protein sequence ID" value="GGD96735.1"/>
    <property type="molecule type" value="Genomic_DNA"/>
</dbReference>
<name>A0ABQ1S9R3_9BURK</name>
<proteinExistence type="predicted"/>
<keyword evidence="2" id="KW-1185">Reference proteome</keyword>
<gene>
    <name evidence="1" type="ORF">GCM10010985_59290</name>
</gene>
<sequence>MNLGVGGVIQADHETFVRNEVEGRSNIRLLGRSPPTQFAKGGVERGLPVSFSVPGKQAAVTIARLAANAIQADSIESGIQDGYEPQRCMVTINRRC</sequence>
<dbReference type="Proteomes" id="UP000597138">
    <property type="component" value="Unassembled WGS sequence"/>
</dbReference>